<evidence type="ECO:0000313" key="4">
    <source>
        <dbReference type="EMBL" id="SHL84516.1"/>
    </source>
</evidence>
<dbReference type="InterPro" id="IPR045886">
    <property type="entry name" value="ThiF/MoeB/HesA"/>
</dbReference>
<dbReference type="PANTHER" id="PTHR10953">
    <property type="entry name" value="UBIQUITIN-ACTIVATING ENZYME E1"/>
    <property type="match status" value="1"/>
</dbReference>
<dbReference type="NCBIfam" id="NF004281">
    <property type="entry name" value="PRK05690.1"/>
    <property type="match status" value="1"/>
</dbReference>
<proteinExistence type="inferred from homology"/>
<gene>
    <name evidence="4" type="ORF">SAMN05444389_101648</name>
</gene>
<name>A0A1M7DYI0_9RHOB</name>
<keyword evidence="2" id="KW-1133">Transmembrane helix</keyword>
<dbReference type="GO" id="GO:0005829">
    <property type="term" value="C:cytosol"/>
    <property type="evidence" value="ECO:0007669"/>
    <property type="project" value="TreeGrafter"/>
</dbReference>
<dbReference type="SUPFAM" id="SSF69572">
    <property type="entry name" value="Activating enzymes of the ubiquitin-like proteins"/>
    <property type="match status" value="1"/>
</dbReference>
<dbReference type="CDD" id="cd00757">
    <property type="entry name" value="ThiF_MoeB_HesA_family"/>
    <property type="match status" value="1"/>
</dbReference>
<reference evidence="5" key="1">
    <citation type="submission" date="2016-11" db="EMBL/GenBank/DDBJ databases">
        <authorList>
            <person name="Varghese N."/>
            <person name="Submissions S."/>
        </authorList>
    </citation>
    <scope>NUCLEOTIDE SEQUENCE [LARGE SCALE GENOMIC DNA]</scope>
    <source>
        <strain evidence="5">DSM 6637</strain>
    </source>
</reference>
<dbReference type="RefSeq" id="WP_073061867.1">
    <property type="nucleotide sequence ID" value="NZ_FRCK01000001.1"/>
</dbReference>
<feature type="transmembrane region" description="Helical" evidence="2">
    <location>
        <begin position="190"/>
        <end position="208"/>
    </location>
</feature>
<dbReference type="GO" id="GO:0008146">
    <property type="term" value="F:sulfotransferase activity"/>
    <property type="evidence" value="ECO:0007669"/>
    <property type="project" value="TreeGrafter"/>
</dbReference>
<organism evidence="4 5">
    <name type="scientific">Paracoccus solventivorans</name>
    <dbReference type="NCBI Taxonomy" id="53463"/>
    <lineage>
        <taxon>Bacteria</taxon>
        <taxon>Pseudomonadati</taxon>
        <taxon>Pseudomonadota</taxon>
        <taxon>Alphaproteobacteria</taxon>
        <taxon>Rhodobacterales</taxon>
        <taxon>Paracoccaceae</taxon>
        <taxon>Paracoccus</taxon>
    </lineage>
</organism>
<dbReference type="FunFam" id="3.40.50.720:FF:000080">
    <property type="entry name" value="Thiazole biosynthesis adenylyltransferase ThiF"/>
    <property type="match status" value="1"/>
</dbReference>
<keyword evidence="5" id="KW-1185">Reference proteome</keyword>
<accession>A0A1M7DYI0</accession>
<evidence type="ECO:0000259" key="3">
    <source>
        <dbReference type="Pfam" id="PF00899"/>
    </source>
</evidence>
<dbReference type="Pfam" id="PF00899">
    <property type="entry name" value="ThiF"/>
    <property type="match status" value="1"/>
</dbReference>
<evidence type="ECO:0000256" key="1">
    <source>
        <dbReference type="ARBA" id="ARBA00009919"/>
    </source>
</evidence>
<feature type="transmembrane region" description="Helical" evidence="2">
    <location>
        <begin position="52"/>
        <end position="71"/>
    </location>
</feature>
<sequence>MVWTVVLILAALAVGWRFGAGVLSAVLAAIWIAGLAGLWHRQAGGRPFMPSDLWVPAVGVAALVLGYTAALGRLRRRSAPLAGEGGGTLIPRAVPAPAEPAADGWEGGRCTLLTQPEREAAPTAAAAAVAPAQINPAAVVAPATSAAPPAATPADPDSPLSDDELDRYARHIVLRELGGRGQRRLRQARVLVAGAGALGSPVLLYLAAAGVGRITVADDDTVGLSNLQRQVIFATADVGRPKVEAAAEALARLNPHVGVTPLFRRIREDDAALVGAHDLVIDGTDSFASRRAINVACVAAGVPLLAGSIAQWEGQVALYDPARGGPCLSCLFPQPPAPGLALSCAESGVVGALPGVIGSMLALEAIKQLAGIADSGAGAGLRGQMLILDGLWGETRRITLSARPGCEICGGGGAQPGS</sequence>
<dbReference type="Gene3D" id="3.40.50.720">
    <property type="entry name" value="NAD(P)-binding Rossmann-like Domain"/>
    <property type="match status" value="1"/>
</dbReference>
<keyword evidence="2" id="KW-0472">Membrane</keyword>
<keyword evidence="2" id="KW-0812">Transmembrane</keyword>
<dbReference type="GO" id="GO:0004792">
    <property type="term" value="F:thiosulfate-cyanide sulfurtransferase activity"/>
    <property type="evidence" value="ECO:0007669"/>
    <property type="project" value="TreeGrafter"/>
</dbReference>
<dbReference type="GO" id="GO:0016779">
    <property type="term" value="F:nucleotidyltransferase activity"/>
    <property type="evidence" value="ECO:0007669"/>
    <property type="project" value="UniProtKB-KW"/>
</dbReference>
<keyword evidence="4" id="KW-0548">Nucleotidyltransferase</keyword>
<feature type="domain" description="THIF-type NAD/FAD binding fold" evidence="3">
    <location>
        <begin position="168"/>
        <end position="407"/>
    </location>
</feature>
<dbReference type="InterPro" id="IPR000594">
    <property type="entry name" value="ThiF_NAD_FAD-bd"/>
</dbReference>
<protein>
    <submittedName>
        <fullName evidence="4">Molybdopterin or thiamine biosynthesis adenylyltransferase</fullName>
    </submittedName>
</protein>
<dbReference type="Proteomes" id="UP000184444">
    <property type="component" value="Unassembled WGS sequence"/>
</dbReference>
<dbReference type="InterPro" id="IPR035985">
    <property type="entry name" value="Ubiquitin-activating_enz"/>
</dbReference>
<evidence type="ECO:0000313" key="5">
    <source>
        <dbReference type="Proteomes" id="UP000184444"/>
    </source>
</evidence>
<evidence type="ECO:0000256" key="2">
    <source>
        <dbReference type="SAM" id="Phobius"/>
    </source>
</evidence>
<comment type="similarity">
    <text evidence="1">Belongs to the HesA/MoeB/ThiF family.</text>
</comment>
<dbReference type="STRING" id="53463.SAMN05444389_101648"/>
<dbReference type="PANTHER" id="PTHR10953:SF102">
    <property type="entry name" value="ADENYLYLTRANSFERASE AND SULFURTRANSFERASE MOCS3"/>
    <property type="match status" value="1"/>
</dbReference>
<dbReference type="EMBL" id="FRCK01000001">
    <property type="protein sequence ID" value="SHL84516.1"/>
    <property type="molecule type" value="Genomic_DNA"/>
</dbReference>
<dbReference type="GO" id="GO:0008641">
    <property type="term" value="F:ubiquitin-like modifier activating enzyme activity"/>
    <property type="evidence" value="ECO:0007669"/>
    <property type="project" value="InterPro"/>
</dbReference>
<dbReference type="AlphaFoldDB" id="A0A1M7DYI0"/>
<keyword evidence="4" id="KW-0808">Transferase</keyword>